<geneLocation type="plasmid" evidence="1 2">
    <name>pBCJ2315</name>
</geneLocation>
<dbReference type="KEGG" id="bcj:pBCA056"/>
<dbReference type="EMBL" id="AM747723">
    <property type="protein sequence ID" value="CAR57766.1"/>
    <property type="molecule type" value="Genomic_DNA"/>
</dbReference>
<name>B4EQJ5_BURCJ</name>
<dbReference type="BioCyc" id="BCEN216591:G1G1V-7877-MONOMER"/>
<dbReference type="AlphaFoldDB" id="B4EQJ5"/>
<protein>
    <submittedName>
        <fullName evidence="1">Uncharacterized protein</fullName>
    </submittedName>
</protein>
<reference evidence="1 2" key="1">
    <citation type="journal article" date="2009" name="J. Bacteriol.">
        <title>The genome of Burkholderia cenocepacia J2315, an epidemic pathogen of cystic fibrosis patients.</title>
        <authorList>
            <person name="Holden M.T."/>
            <person name="Seth-Smith H.M."/>
            <person name="Crossman L.C."/>
            <person name="Sebaihia M."/>
            <person name="Bentley S.D."/>
            <person name="Cerdeno-Tarraga A.M."/>
            <person name="Thomson N.R."/>
            <person name="Bason N."/>
            <person name="Quail M.A."/>
            <person name="Sharp S."/>
            <person name="Cherevach I."/>
            <person name="Churcher C."/>
            <person name="Goodhead I."/>
            <person name="Hauser H."/>
            <person name="Holroyd N."/>
            <person name="Mungall K."/>
            <person name="Scott P."/>
            <person name="Walker D."/>
            <person name="White B."/>
            <person name="Rose H."/>
            <person name="Iversen P."/>
            <person name="Mil-Homens D."/>
            <person name="Rocha E.P."/>
            <person name="Fialho A.M."/>
            <person name="Baldwin A."/>
            <person name="Dowson C."/>
            <person name="Barrell B.G."/>
            <person name="Govan J.R."/>
            <person name="Vandamme P."/>
            <person name="Hart C.A."/>
            <person name="Mahenthiralingam E."/>
            <person name="Parkhill J."/>
        </authorList>
    </citation>
    <scope>NUCLEOTIDE SEQUENCE [LARGE SCALE GENOMIC DNA]</scope>
    <source>
        <strain evidence="2">ATCC BAA-245 / DSM 16553 / LMG 16656 / NCTC 13227 / J2315 / CF5610</strain>
        <plasmid evidence="1">pBCJ2315</plasmid>
    </source>
</reference>
<gene>
    <name evidence="1" type="ORF">pBCA056</name>
</gene>
<proteinExistence type="predicted"/>
<sequence>MGAECPTQFQIWPGGVIRVFDDTVDIVCQQADCQLVVDCDALYFTYMRQILIGPLSANDIEILTEAQLPLVDPWVSSDSALRQLVFYGVRQAPLRGPRRFDSGGRFSRCDNPFRRNIS</sequence>
<dbReference type="Proteomes" id="UP000001035">
    <property type="component" value="Plasmid pBCJ2315"/>
</dbReference>
<keyword evidence="1" id="KW-0614">Plasmid</keyword>
<keyword evidence="2" id="KW-1185">Reference proteome</keyword>
<accession>B4EQJ5</accession>
<evidence type="ECO:0000313" key="1">
    <source>
        <dbReference type="EMBL" id="CAR57766.1"/>
    </source>
</evidence>
<organism evidence="1 2">
    <name type="scientific">Burkholderia cenocepacia (strain ATCC BAA-245 / DSM 16553 / LMG 16656 / NCTC 13227 / J2315 / CF5610)</name>
    <name type="common">Burkholderia cepacia (strain J2315)</name>
    <dbReference type="NCBI Taxonomy" id="216591"/>
    <lineage>
        <taxon>Bacteria</taxon>
        <taxon>Pseudomonadati</taxon>
        <taxon>Pseudomonadota</taxon>
        <taxon>Betaproteobacteria</taxon>
        <taxon>Burkholderiales</taxon>
        <taxon>Burkholderiaceae</taxon>
        <taxon>Burkholderia</taxon>
        <taxon>Burkholderia cepacia complex</taxon>
    </lineage>
</organism>
<evidence type="ECO:0000313" key="2">
    <source>
        <dbReference type="Proteomes" id="UP000001035"/>
    </source>
</evidence>
<dbReference type="HOGENOM" id="CLU_2068647_0_0_4"/>